<sequence>MGDAIREQSYDDQDPREEFLVKYQEELQIEIQEIQSEAGMLQDTARKNLCKNTQDAQTFLVTQTQGMAYIQGTATKIIVCIDNAHHQLIIDSCSNCSIVARTYLAYHIPNWETQLLPTKAKKFKSAMWKSPLLSLSPGMMANLGCGGISEP</sequence>
<evidence type="ECO:0000313" key="1">
    <source>
        <dbReference type="EMBL" id="MBW0516444.1"/>
    </source>
</evidence>
<organism evidence="1 2">
    <name type="scientific">Austropuccinia psidii MF-1</name>
    <dbReference type="NCBI Taxonomy" id="1389203"/>
    <lineage>
        <taxon>Eukaryota</taxon>
        <taxon>Fungi</taxon>
        <taxon>Dikarya</taxon>
        <taxon>Basidiomycota</taxon>
        <taxon>Pucciniomycotina</taxon>
        <taxon>Pucciniomycetes</taxon>
        <taxon>Pucciniales</taxon>
        <taxon>Sphaerophragmiaceae</taxon>
        <taxon>Austropuccinia</taxon>
    </lineage>
</organism>
<keyword evidence="2" id="KW-1185">Reference proteome</keyword>
<protein>
    <submittedName>
        <fullName evidence="1">Uncharacterized protein</fullName>
    </submittedName>
</protein>
<dbReference type="Proteomes" id="UP000765509">
    <property type="component" value="Unassembled WGS sequence"/>
</dbReference>
<reference evidence="1" key="1">
    <citation type="submission" date="2021-03" db="EMBL/GenBank/DDBJ databases">
        <title>Draft genome sequence of rust myrtle Austropuccinia psidii MF-1, a brazilian biotype.</title>
        <authorList>
            <person name="Quecine M.C."/>
            <person name="Pachon D.M.R."/>
            <person name="Bonatelli M.L."/>
            <person name="Correr F.H."/>
            <person name="Franceschini L.M."/>
            <person name="Leite T.F."/>
            <person name="Margarido G.R.A."/>
            <person name="Almeida C.A."/>
            <person name="Ferrarezi J.A."/>
            <person name="Labate C.A."/>
        </authorList>
    </citation>
    <scope>NUCLEOTIDE SEQUENCE</scope>
    <source>
        <strain evidence="1">MF-1</strain>
    </source>
</reference>
<proteinExistence type="predicted"/>
<name>A0A9Q3HVD0_9BASI</name>
<accession>A0A9Q3HVD0</accession>
<comment type="caution">
    <text evidence="1">The sequence shown here is derived from an EMBL/GenBank/DDBJ whole genome shotgun (WGS) entry which is preliminary data.</text>
</comment>
<dbReference type="AlphaFoldDB" id="A0A9Q3HVD0"/>
<evidence type="ECO:0000313" key="2">
    <source>
        <dbReference type="Proteomes" id="UP000765509"/>
    </source>
</evidence>
<dbReference type="EMBL" id="AVOT02025257">
    <property type="protein sequence ID" value="MBW0516444.1"/>
    <property type="molecule type" value="Genomic_DNA"/>
</dbReference>
<gene>
    <name evidence="1" type="ORF">O181_056159</name>
</gene>